<feature type="compositionally biased region" description="Acidic residues" evidence="1">
    <location>
        <begin position="643"/>
        <end position="655"/>
    </location>
</feature>
<dbReference type="EMBL" id="ML213598">
    <property type="protein sequence ID" value="TFK39725.1"/>
    <property type="molecule type" value="Genomic_DNA"/>
</dbReference>
<protein>
    <submittedName>
        <fullName evidence="2">Uncharacterized protein</fullName>
    </submittedName>
</protein>
<feature type="region of interest" description="Disordered" evidence="1">
    <location>
        <begin position="285"/>
        <end position="334"/>
    </location>
</feature>
<feature type="compositionally biased region" description="Basic and acidic residues" evidence="1">
    <location>
        <begin position="754"/>
        <end position="768"/>
    </location>
</feature>
<evidence type="ECO:0000313" key="3">
    <source>
        <dbReference type="Proteomes" id="UP000308652"/>
    </source>
</evidence>
<dbReference type="Proteomes" id="UP000308652">
    <property type="component" value="Unassembled WGS sequence"/>
</dbReference>
<gene>
    <name evidence="2" type="ORF">BDQ12DRAFT_508429</name>
</gene>
<evidence type="ECO:0000313" key="2">
    <source>
        <dbReference type="EMBL" id="TFK39725.1"/>
    </source>
</evidence>
<keyword evidence="3" id="KW-1185">Reference proteome</keyword>
<feature type="compositionally biased region" description="Low complexity" evidence="1">
    <location>
        <begin position="89"/>
        <end position="106"/>
    </location>
</feature>
<feature type="region of interest" description="Disordered" evidence="1">
    <location>
        <begin position="621"/>
        <end position="665"/>
    </location>
</feature>
<dbReference type="AlphaFoldDB" id="A0A5C3M520"/>
<accession>A0A5C3M520</accession>
<feature type="compositionally biased region" description="Polar residues" evidence="1">
    <location>
        <begin position="895"/>
        <end position="918"/>
    </location>
</feature>
<feature type="compositionally biased region" description="Basic and acidic residues" evidence="1">
    <location>
        <begin position="875"/>
        <end position="892"/>
    </location>
</feature>
<dbReference type="STRING" id="68775.A0A5C3M520"/>
<dbReference type="OrthoDB" id="3596986at2759"/>
<organism evidence="2 3">
    <name type="scientific">Crucibulum laeve</name>
    <dbReference type="NCBI Taxonomy" id="68775"/>
    <lineage>
        <taxon>Eukaryota</taxon>
        <taxon>Fungi</taxon>
        <taxon>Dikarya</taxon>
        <taxon>Basidiomycota</taxon>
        <taxon>Agaricomycotina</taxon>
        <taxon>Agaricomycetes</taxon>
        <taxon>Agaricomycetidae</taxon>
        <taxon>Agaricales</taxon>
        <taxon>Agaricineae</taxon>
        <taxon>Nidulariaceae</taxon>
        <taxon>Crucibulum</taxon>
    </lineage>
</organism>
<feature type="compositionally biased region" description="Basic and acidic residues" evidence="1">
    <location>
        <begin position="238"/>
        <end position="248"/>
    </location>
</feature>
<sequence>MGVMNGIGPATSGIPGDPKRDRERERERMREGERERRELEKEREREEREREEIQRKEEERRKRARDKDYQRERRTRKEEVGEREALGYQQQQQQQQQGLPHQLQHQHPLKRPHPQERERDEMMDVDMDYGHPIQHLPPHMQHPEAVGLGLGYGPMPMEYELAEEEEEEEEEVQEAPKARVQVSLGTFVFPKVPFPYLFELGSGIVPALPTVLGDEKAKDGEKTKEGEKDRNVNGIEEGEVRAEEEKKPAVAVVPETEAEKTEQDTAEMVDIETRATIIIPHGHIPLEQPEHPHIWGGGVPGRPKKRVGALSLRRKTSSKPPSSSKSKTETKLKRKRRIYTDDSDLFLCAIHSGWISWQGARKARERGRDLRVDVRILRCVGEGRGSVFIKGVDGVLEQGRDVDMDAPEKKNMRKEEVVARFLGGPGEGCWNVKGRSGAVGPVGDADVDIPVGEDVNMDEDEDEDEDGRSLVSAAWGSGHDGSAIEILGVEFVEKGTSRSAPTLGRRNRSQRLSEYAERRSSVLGTLTNNPICTPITRLAGRKRRRNWDWPPQSRRVPNSVVLDVILEDQEEEEIQAKEDQALQKEKEEMNVRTLVFGIGQAGDMRLGYKYVPSLLKEMLFPSLKPAPSNDSERPRKRRRTNDGTEDVEMQDLDSEDSSKTEDAVDFRPIILETAKESYHLSLTETSSEQPTPVPGEGRKYDIALVLETEFEEEHEPAAAPEEPVVGTNAVVVDQKLSDVVQPASSPKSPPSEDIETKDVEPKTSETKTADAPTPSAEEPVKSSTSSVLAPEPPLASANDSPKVAEAAKPEELVAEAKPETKEESSQKESVDGPPSTDAATASTSEKPIDDPKDSPEPAVTVSIDAKSDAPQAEFSTEKISVELESMTKDDIAVKVQTTVETPIDPSSSALSPSEQPGGTSAAPPILTSEAHDIEVEKPEVPPLTATEVEEEPKHPLVQVLQRNLGQDMFRFTEEGVTIIDGSEGMATEWLIQVKCWKWAPRK</sequence>
<feature type="compositionally biased region" description="Basic and acidic residues" evidence="1">
    <location>
        <begin position="846"/>
        <end position="855"/>
    </location>
</feature>
<proteinExistence type="predicted"/>
<feature type="compositionally biased region" description="Basic and acidic residues" evidence="1">
    <location>
        <begin position="216"/>
        <end position="231"/>
    </location>
</feature>
<feature type="region of interest" description="Disordered" evidence="1">
    <location>
        <begin position="1"/>
        <end position="116"/>
    </location>
</feature>
<evidence type="ECO:0000256" key="1">
    <source>
        <dbReference type="SAM" id="MobiDB-lite"/>
    </source>
</evidence>
<feature type="compositionally biased region" description="Basic and acidic residues" evidence="1">
    <location>
        <begin position="17"/>
        <end position="85"/>
    </location>
</feature>
<reference evidence="2 3" key="1">
    <citation type="journal article" date="2019" name="Nat. Ecol. Evol.">
        <title>Megaphylogeny resolves global patterns of mushroom evolution.</title>
        <authorList>
            <person name="Varga T."/>
            <person name="Krizsan K."/>
            <person name="Foldi C."/>
            <person name="Dima B."/>
            <person name="Sanchez-Garcia M."/>
            <person name="Sanchez-Ramirez S."/>
            <person name="Szollosi G.J."/>
            <person name="Szarkandi J.G."/>
            <person name="Papp V."/>
            <person name="Albert L."/>
            <person name="Andreopoulos W."/>
            <person name="Angelini C."/>
            <person name="Antonin V."/>
            <person name="Barry K.W."/>
            <person name="Bougher N.L."/>
            <person name="Buchanan P."/>
            <person name="Buyck B."/>
            <person name="Bense V."/>
            <person name="Catcheside P."/>
            <person name="Chovatia M."/>
            <person name="Cooper J."/>
            <person name="Damon W."/>
            <person name="Desjardin D."/>
            <person name="Finy P."/>
            <person name="Geml J."/>
            <person name="Haridas S."/>
            <person name="Hughes K."/>
            <person name="Justo A."/>
            <person name="Karasinski D."/>
            <person name="Kautmanova I."/>
            <person name="Kiss B."/>
            <person name="Kocsube S."/>
            <person name="Kotiranta H."/>
            <person name="LaButti K.M."/>
            <person name="Lechner B.E."/>
            <person name="Liimatainen K."/>
            <person name="Lipzen A."/>
            <person name="Lukacs Z."/>
            <person name="Mihaltcheva S."/>
            <person name="Morgado L.N."/>
            <person name="Niskanen T."/>
            <person name="Noordeloos M.E."/>
            <person name="Ohm R.A."/>
            <person name="Ortiz-Santana B."/>
            <person name="Ovrebo C."/>
            <person name="Racz N."/>
            <person name="Riley R."/>
            <person name="Savchenko A."/>
            <person name="Shiryaev A."/>
            <person name="Soop K."/>
            <person name="Spirin V."/>
            <person name="Szebenyi C."/>
            <person name="Tomsovsky M."/>
            <person name="Tulloss R.E."/>
            <person name="Uehling J."/>
            <person name="Grigoriev I.V."/>
            <person name="Vagvolgyi C."/>
            <person name="Papp T."/>
            <person name="Martin F.M."/>
            <person name="Miettinen O."/>
            <person name="Hibbett D.S."/>
            <person name="Nagy L.G."/>
        </authorList>
    </citation>
    <scope>NUCLEOTIDE SEQUENCE [LARGE SCALE GENOMIC DNA]</scope>
    <source>
        <strain evidence="2 3">CBS 166.37</strain>
    </source>
</reference>
<name>A0A5C3M520_9AGAR</name>
<feature type="compositionally biased region" description="Basic and acidic residues" evidence="1">
    <location>
        <begin position="656"/>
        <end position="665"/>
    </location>
</feature>
<feature type="compositionally biased region" description="Basic residues" evidence="1">
    <location>
        <begin position="302"/>
        <end position="317"/>
    </location>
</feature>
<feature type="region of interest" description="Disordered" evidence="1">
    <location>
        <begin position="710"/>
        <end position="937"/>
    </location>
</feature>
<feature type="compositionally biased region" description="Basic and acidic residues" evidence="1">
    <location>
        <begin position="805"/>
        <end position="830"/>
    </location>
</feature>
<feature type="region of interest" description="Disordered" evidence="1">
    <location>
        <begin position="216"/>
        <end position="264"/>
    </location>
</feature>